<dbReference type="AlphaFoldDB" id="D8QNP9"/>
<sequence>MSLEDSEPLKQLAEDFSNLLDNGQAFSDVAFAIDGRHVYAHKCVLAARSRFFRMVLTSNGPTQAPLVMPVSAVGHDAFMLTLRFLYSGQLCLLPSNSQPDRGCKESSCWHSQCRAAVDFALEALHAAQMFGIDELSVLVQKELAAMAEKASIEDAMRILVTARKQDLLQLWSVCSKLIAKSGLSTEALEKHVPVEIAAEIEAIRHKCGYYNASRADCSDSLDEQRTRRMQKALDSSDVELVKLLVMEEGLSLDKTFALHYAVAHCSRKVVSILLQLGAADVNAVDVEGRTPLHIAGELADPEMIAVLLDHHASPHVRSPAGTTALDMVQSHVFQALTLASEGGAPADHSKLKLCLELLQTAEPVSSQERIVQDEGNCLLMAPERNNDFYPAPKGTQ</sequence>
<dbReference type="PROSITE" id="PS50297">
    <property type="entry name" value="ANK_REP_REGION"/>
    <property type="match status" value="1"/>
</dbReference>
<dbReference type="InterPro" id="IPR002110">
    <property type="entry name" value="Ankyrin_rpt"/>
</dbReference>
<keyword evidence="6" id="KW-1185">Reference proteome</keyword>
<evidence type="ECO:0000259" key="4">
    <source>
        <dbReference type="PROSITE" id="PS50097"/>
    </source>
</evidence>
<dbReference type="PROSITE" id="PS50097">
    <property type="entry name" value="BTB"/>
    <property type="match status" value="1"/>
</dbReference>
<evidence type="ECO:0000256" key="3">
    <source>
        <dbReference type="PROSITE-ProRule" id="PRU00023"/>
    </source>
</evidence>
<dbReference type="Gramene" id="EFJ38792">
    <property type="protein sequence ID" value="EFJ38792"/>
    <property type="gene ID" value="SELMODRAFT_74877"/>
</dbReference>
<dbReference type="SUPFAM" id="SSF54695">
    <property type="entry name" value="POZ domain"/>
    <property type="match status" value="1"/>
</dbReference>
<dbReference type="SUPFAM" id="SSF48403">
    <property type="entry name" value="Ankyrin repeat"/>
    <property type="match status" value="1"/>
</dbReference>
<dbReference type="SMART" id="SM00248">
    <property type="entry name" value="ANK"/>
    <property type="match status" value="2"/>
</dbReference>
<dbReference type="PANTHER" id="PTHR46668:SF1">
    <property type="entry name" value="REGULATORY PROTEIN NPR5"/>
    <property type="match status" value="1"/>
</dbReference>
<gene>
    <name evidence="5" type="primary">BOP2-1</name>
    <name evidence="5" type="ORF">SELMODRAFT_74877</name>
</gene>
<dbReference type="eggNOG" id="KOG0504">
    <property type="taxonomic scope" value="Eukaryota"/>
</dbReference>
<comment type="similarity">
    <text evidence="2">Belongs to the plant 'ANKYRIN-BTB/POZ' family. 'NOOT-BOP-COCH-like' (NBCL) subfamily.</text>
</comment>
<name>D8QNP9_SELML</name>
<accession>D8QNP9</accession>
<dbReference type="InterPro" id="IPR036770">
    <property type="entry name" value="Ankyrin_rpt-contain_sf"/>
</dbReference>
<evidence type="ECO:0000313" key="5">
    <source>
        <dbReference type="EMBL" id="EFJ38792.1"/>
    </source>
</evidence>
<organism evidence="6">
    <name type="scientific">Selaginella moellendorffii</name>
    <name type="common">Spikemoss</name>
    <dbReference type="NCBI Taxonomy" id="88036"/>
    <lineage>
        <taxon>Eukaryota</taxon>
        <taxon>Viridiplantae</taxon>
        <taxon>Streptophyta</taxon>
        <taxon>Embryophyta</taxon>
        <taxon>Tracheophyta</taxon>
        <taxon>Lycopodiopsida</taxon>
        <taxon>Selaginellales</taxon>
        <taxon>Selaginellaceae</taxon>
        <taxon>Selaginella</taxon>
    </lineage>
</organism>
<dbReference type="InterPro" id="IPR044284">
    <property type="entry name" value="NPR5/6"/>
</dbReference>
<reference evidence="5 6" key="1">
    <citation type="journal article" date="2011" name="Science">
        <title>The Selaginella genome identifies genetic changes associated with the evolution of vascular plants.</title>
        <authorList>
            <person name="Banks J.A."/>
            <person name="Nishiyama T."/>
            <person name="Hasebe M."/>
            <person name="Bowman J.L."/>
            <person name="Gribskov M."/>
            <person name="dePamphilis C."/>
            <person name="Albert V.A."/>
            <person name="Aono N."/>
            <person name="Aoyama T."/>
            <person name="Ambrose B.A."/>
            <person name="Ashton N.W."/>
            <person name="Axtell M.J."/>
            <person name="Barker E."/>
            <person name="Barker M.S."/>
            <person name="Bennetzen J.L."/>
            <person name="Bonawitz N.D."/>
            <person name="Chapple C."/>
            <person name="Cheng C."/>
            <person name="Correa L.G."/>
            <person name="Dacre M."/>
            <person name="DeBarry J."/>
            <person name="Dreyer I."/>
            <person name="Elias M."/>
            <person name="Engstrom E.M."/>
            <person name="Estelle M."/>
            <person name="Feng L."/>
            <person name="Finet C."/>
            <person name="Floyd S.K."/>
            <person name="Frommer W.B."/>
            <person name="Fujita T."/>
            <person name="Gramzow L."/>
            <person name="Gutensohn M."/>
            <person name="Harholt J."/>
            <person name="Hattori M."/>
            <person name="Heyl A."/>
            <person name="Hirai T."/>
            <person name="Hiwatashi Y."/>
            <person name="Ishikawa M."/>
            <person name="Iwata M."/>
            <person name="Karol K.G."/>
            <person name="Koehler B."/>
            <person name="Kolukisaoglu U."/>
            <person name="Kubo M."/>
            <person name="Kurata T."/>
            <person name="Lalonde S."/>
            <person name="Li K."/>
            <person name="Li Y."/>
            <person name="Litt A."/>
            <person name="Lyons E."/>
            <person name="Manning G."/>
            <person name="Maruyama T."/>
            <person name="Michael T.P."/>
            <person name="Mikami K."/>
            <person name="Miyazaki S."/>
            <person name="Morinaga S."/>
            <person name="Murata T."/>
            <person name="Mueller-Roeber B."/>
            <person name="Nelson D.R."/>
            <person name="Obara M."/>
            <person name="Oguri Y."/>
            <person name="Olmstead R.G."/>
            <person name="Onodera N."/>
            <person name="Petersen B.L."/>
            <person name="Pils B."/>
            <person name="Prigge M."/>
            <person name="Rensing S.A."/>
            <person name="Riano-Pachon D.M."/>
            <person name="Roberts A.W."/>
            <person name="Sato Y."/>
            <person name="Scheller H.V."/>
            <person name="Schulz B."/>
            <person name="Schulz C."/>
            <person name="Shakirov E.V."/>
            <person name="Shibagaki N."/>
            <person name="Shinohara N."/>
            <person name="Shippen D.E."/>
            <person name="Soerensen I."/>
            <person name="Sotooka R."/>
            <person name="Sugimoto N."/>
            <person name="Sugita M."/>
            <person name="Sumikawa N."/>
            <person name="Tanurdzic M."/>
            <person name="Theissen G."/>
            <person name="Ulvskov P."/>
            <person name="Wakazuki S."/>
            <person name="Weng J.K."/>
            <person name="Willats W.W."/>
            <person name="Wipf D."/>
            <person name="Wolf P.G."/>
            <person name="Yang L."/>
            <person name="Zimmer A.D."/>
            <person name="Zhu Q."/>
            <person name="Mitros T."/>
            <person name="Hellsten U."/>
            <person name="Loque D."/>
            <person name="Otillar R."/>
            <person name="Salamov A."/>
            <person name="Schmutz J."/>
            <person name="Shapiro H."/>
            <person name="Lindquist E."/>
            <person name="Lucas S."/>
            <person name="Rokhsar D."/>
            <person name="Grigoriev I.V."/>
        </authorList>
    </citation>
    <scope>NUCLEOTIDE SEQUENCE [LARGE SCALE GENOMIC DNA]</scope>
</reference>
<comment type="pathway">
    <text evidence="1">Protein modification; protein ubiquitination.</text>
</comment>
<dbReference type="GO" id="GO:0000976">
    <property type="term" value="F:transcription cis-regulatory region binding"/>
    <property type="evidence" value="ECO:0000318"/>
    <property type="project" value="GO_Central"/>
</dbReference>
<evidence type="ECO:0000256" key="2">
    <source>
        <dbReference type="ARBA" id="ARBA00044752"/>
    </source>
</evidence>
<dbReference type="OMA" id="YCAENSG"/>
<dbReference type="InParanoid" id="D8QNP9"/>
<dbReference type="FunCoup" id="D8QNP9">
    <property type="interactions" value="154"/>
</dbReference>
<dbReference type="PROSITE" id="PS50088">
    <property type="entry name" value="ANK_REPEAT"/>
    <property type="match status" value="1"/>
</dbReference>
<dbReference type="EMBL" id="GL377565">
    <property type="protein sequence ID" value="EFJ38792.1"/>
    <property type="molecule type" value="Genomic_DNA"/>
</dbReference>
<dbReference type="GO" id="GO:0006355">
    <property type="term" value="P:regulation of DNA-templated transcription"/>
    <property type="evidence" value="ECO:0000318"/>
    <property type="project" value="GO_Central"/>
</dbReference>
<dbReference type="GO" id="GO:0005634">
    <property type="term" value="C:nucleus"/>
    <property type="evidence" value="ECO:0000318"/>
    <property type="project" value="GO_Central"/>
</dbReference>
<dbReference type="InterPro" id="IPR000210">
    <property type="entry name" value="BTB/POZ_dom"/>
</dbReference>
<dbReference type="GO" id="GO:0009864">
    <property type="term" value="P:induced systemic resistance, jasmonic acid mediated signaling pathway"/>
    <property type="evidence" value="ECO:0000318"/>
    <property type="project" value="GO_Central"/>
</dbReference>
<proteinExistence type="inferred from homology"/>
<dbReference type="InterPro" id="IPR011333">
    <property type="entry name" value="SKP1/BTB/POZ_sf"/>
</dbReference>
<feature type="domain" description="BTB" evidence="4">
    <location>
        <begin position="27"/>
        <end position="94"/>
    </location>
</feature>
<protein>
    <submittedName>
        <fullName evidence="5">Uncharacterized protein BOP2-1</fullName>
    </submittedName>
</protein>
<dbReference type="GO" id="GO:0099402">
    <property type="term" value="P:plant organ development"/>
    <property type="evidence" value="ECO:0007669"/>
    <property type="project" value="InterPro"/>
</dbReference>
<dbReference type="KEGG" id="smo:SELMODRAFT_74877"/>
<dbReference type="OrthoDB" id="45365at2759"/>
<dbReference type="Gene3D" id="3.30.710.10">
    <property type="entry name" value="Potassium Channel Kv1.1, Chain A"/>
    <property type="match status" value="1"/>
</dbReference>
<dbReference type="GeneID" id="9642707"/>
<evidence type="ECO:0000313" key="6">
    <source>
        <dbReference type="Proteomes" id="UP000001514"/>
    </source>
</evidence>
<dbReference type="STRING" id="88036.D8QNP9"/>
<dbReference type="Gene3D" id="1.25.40.20">
    <property type="entry name" value="Ankyrin repeat-containing domain"/>
    <property type="match status" value="1"/>
</dbReference>
<dbReference type="PANTHER" id="PTHR46668">
    <property type="entry name" value="BTB/POZ DOMAIN AND ANKYRIN REPEAT-CONTAINING PROTEIN NH5.2"/>
    <property type="match status" value="1"/>
</dbReference>
<dbReference type="HOGENOM" id="CLU_028148_0_0_1"/>
<feature type="repeat" description="ANK" evidence="3">
    <location>
        <begin position="287"/>
        <end position="319"/>
    </location>
</feature>
<dbReference type="Pfam" id="PF00651">
    <property type="entry name" value="BTB"/>
    <property type="match status" value="1"/>
</dbReference>
<keyword evidence="3" id="KW-0040">ANK repeat</keyword>
<dbReference type="SMART" id="SM00225">
    <property type="entry name" value="BTB"/>
    <property type="match status" value="1"/>
</dbReference>
<evidence type="ECO:0000256" key="1">
    <source>
        <dbReference type="ARBA" id="ARBA00004906"/>
    </source>
</evidence>
<dbReference type="Pfam" id="PF12796">
    <property type="entry name" value="Ank_2"/>
    <property type="match status" value="1"/>
</dbReference>
<dbReference type="Proteomes" id="UP000001514">
    <property type="component" value="Unassembled WGS sequence"/>
</dbReference>